<dbReference type="Pfam" id="PF00069">
    <property type="entry name" value="Pkinase"/>
    <property type="match status" value="1"/>
</dbReference>
<evidence type="ECO:0000256" key="6">
    <source>
        <dbReference type="PROSITE-ProRule" id="PRU10141"/>
    </source>
</evidence>
<dbReference type="PROSITE" id="PS50011">
    <property type="entry name" value="PROTEIN_KINASE_DOM"/>
    <property type="match status" value="1"/>
</dbReference>
<dbReference type="InterPro" id="IPR011009">
    <property type="entry name" value="Kinase-like_dom_sf"/>
</dbReference>
<feature type="binding site" evidence="6">
    <location>
        <position position="349"/>
    </location>
    <ligand>
        <name>ATP</name>
        <dbReference type="ChEBI" id="CHEBI:30616"/>
    </ligand>
</feature>
<keyword evidence="1" id="KW-0723">Serine/threonine-protein kinase</keyword>
<feature type="compositionally biased region" description="Gly residues" evidence="7">
    <location>
        <begin position="651"/>
        <end position="666"/>
    </location>
</feature>
<gene>
    <name evidence="9" type="ORF">BU14_2007s0001</name>
</gene>
<organism evidence="9 10">
    <name type="scientific">Porphyra umbilicalis</name>
    <name type="common">Purple laver</name>
    <name type="synonym">Red alga</name>
    <dbReference type="NCBI Taxonomy" id="2786"/>
    <lineage>
        <taxon>Eukaryota</taxon>
        <taxon>Rhodophyta</taxon>
        <taxon>Bangiophyceae</taxon>
        <taxon>Bangiales</taxon>
        <taxon>Bangiaceae</taxon>
        <taxon>Porphyra</taxon>
    </lineage>
</organism>
<evidence type="ECO:0000256" key="2">
    <source>
        <dbReference type="ARBA" id="ARBA00022679"/>
    </source>
</evidence>
<sequence>MDRSPPPIRGASAFGRTGSALGASVGWAASLTDGQRVSAKRLINAASRVGGAAGVPIPVSLYRVLYGGGLGAVASGPSSSAAASSVLTVPVTLDALLERLCEHFERIGDRLEVTPGLPARSTTPAGGAGSAATGGGGGGAGAGAGGGVVVGGALTAESRNLSSKLSLSSLARSTSKAKFVNVASSASLEPHKDLTALVHRQEEEEHQLGTFNPSFTLSIPNRSVLNLVPSHTSVPRQDSVPYVNSYVPGAGGGGEAGAPTDAGGWPAASNGGWGAPPDVPPPETVDGQWPGADLSARGNKSLIEFVGDTLYRKGPPRERWRLGRKLGEGGNSRVYEAVHAVDGTQAAVKIIDKNLLAAGQAEKRLWFEVYAFKLLRYSGGHPNIVELLEVGEDDESVYLCMELLVGGELFSRITDQGQYTEKHAAALVEAMLGALSICHRLNITHRDVKPENWVFTDAGPQAVVKLIDFGICFYSEDPNALCRSIIGTPLYVAPEVLLRQPYGPEADMWSLGVIVYIMLSGRPPFDDIDQIKLIKKIKYHSVEFAGRDWVLISEEGKDFVSRLLHKDPSERMSAPKALGHKWLRNNRNEKTANLFHVAQINVSRYNAMKRWKAAIHLVQALNRMKAGIVALPPPSGRFTSALPPASAAGMDGRGGPPGGGGGGANGSAGRHPATVGDGYGPPLMLAPRPPSPLTNRRSLDSVGNPSRRSTPPSQPPSQPASLHVNDFGASGGALKPSSSPASHAYIDAMSGAADSSLGGVSGWRESTGVGSRRAGGGGGSAASTAA</sequence>
<evidence type="ECO:0000256" key="4">
    <source>
        <dbReference type="ARBA" id="ARBA00022777"/>
    </source>
</evidence>
<keyword evidence="3 6" id="KW-0547">Nucleotide-binding</keyword>
<dbReference type="PROSITE" id="PS00107">
    <property type="entry name" value="PROTEIN_KINASE_ATP"/>
    <property type="match status" value="1"/>
</dbReference>
<dbReference type="GO" id="GO:0004674">
    <property type="term" value="F:protein serine/threonine kinase activity"/>
    <property type="evidence" value="ECO:0007669"/>
    <property type="project" value="UniProtKB-KW"/>
</dbReference>
<evidence type="ECO:0000259" key="8">
    <source>
        <dbReference type="PROSITE" id="PS50011"/>
    </source>
</evidence>
<feature type="domain" description="Protein kinase" evidence="8">
    <location>
        <begin position="320"/>
        <end position="583"/>
    </location>
</feature>
<feature type="region of interest" description="Disordered" evidence="7">
    <location>
        <begin position="640"/>
        <end position="786"/>
    </location>
</feature>
<dbReference type="EMBL" id="KV919897">
    <property type="protein sequence ID" value="OSX68980.1"/>
    <property type="molecule type" value="Genomic_DNA"/>
</dbReference>
<dbReference type="PANTHER" id="PTHR24349">
    <property type="entry name" value="SERINE/THREONINE-PROTEIN KINASE"/>
    <property type="match status" value="1"/>
</dbReference>
<keyword evidence="10" id="KW-1185">Reference proteome</keyword>
<reference evidence="9 10" key="1">
    <citation type="submission" date="2017-03" db="EMBL/GenBank/DDBJ databases">
        <title>WGS assembly of Porphyra umbilicalis.</title>
        <authorList>
            <person name="Brawley S.H."/>
            <person name="Blouin N.A."/>
            <person name="Ficko-Blean E."/>
            <person name="Wheeler G.L."/>
            <person name="Lohr M."/>
            <person name="Goodson H.V."/>
            <person name="Jenkins J.W."/>
            <person name="Blaby-Haas C.E."/>
            <person name="Helliwell K.E."/>
            <person name="Chan C."/>
            <person name="Marriage T."/>
            <person name="Bhattacharya D."/>
            <person name="Klein A.S."/>
            <person name="Badis Y."/>
            <person name="Brodie J."/>
            <person name="Cao Y."/>
            <person name="Collen J."/>
            <person name="Dittami S.M."/>
            <person name="Gachon C.M."/>
            <person name="Green B.R."/>
            <person name="Karpowicz S."/>
            <person name="Kim J.W."/>
            <person name="Kudahl U."/>
            <person name="Lin S."/>
            <person name="Michel G."/>
            <person name="Mittag M."/>
            <person name="Olson B.J."/>
            <person name="Pangilinan J."/>
            <person name="Peng Y."/>
            <person name="Qiu H."/>
            <person name="Shu S."/>
            <person name="Singer J.T."/>
            <person name="Smith A.G."/>
            <person name="Sprecher B.N."/>
            <person name="Wagner V."/>
            <person name="Wang W."/>
            <person name="Wang Z.-Y."/>
            <person name="Yan J."/>
            <person name="Yarish C."/>
            <person name="Zoeuner-Riek S."/>
            <person name="Zhuang Y."/>
            <person name="Zou Y."/>
            <person name="Lindquist E.A."/>
            <person name="Grimwood J."/>
            <person name="Barry K."/>
            <person name="Rokhsar D.S."/>
            <person name="Schmutz J."/>
            <person name="Stiller J.W."/>
            <person name="Grossman A.R."/>
            <person name="Prochnik S.E."/>
        </authorList>
    </citation>
    <scope>NUCLEOTIDE SEQUENCE [LARGE SCALE GENOMIC DNA]</scope>
    <source>
        <strain evidence="9">4086291</strain>
    </source>
</reference>
<feature type="region of interest" description="Disordered" evidence="7">
    <location>
        <begin position="252"/>
        <end position="279"/>
    </location>
</feature>
<dbReference type="Proteomes" id="UP000218209">
    <property type="component" value="Unassembled WGS sequence"/>
</dbReference>
<evidence type="ECO:0000256" key="3">
    <source>
        <dbReference type="ARBA" id="ARBA00022741"/>
    </source>
</evidence>
<feature type="region of interest" description="Disordered" evidence="7">
    <location>
        <begin position="114"/>
        <end position="138"/>
    </location>
</feature>
<dbReference type="CDD" id="cd05117">
    <property type="entry name" value="STKc_CAMK"/>
    <property type="match status" value="1"/>
</dbReference>
<dbReference type="Gene3D" id="1.10.510.10">
    <property type="entry name" value="Transferase(Phosphotransferase) domain 1"/>
    <property type="match status" value="1"/>
</dbReference>
<dbReference type="FunFam" id="1.10.510.10:FF:000571">
    <property type="entry name" value="Maternal embryonic leucine zipper kinase"/>
    <property type="match status" value="1"/>
</dbReference>
<evidence type="ECO:0000313" key="10">
    <source>
        <dbReference type="Proteomes" id="UP000218209"/>
    </source>
</evidence>
<keyword evidence="5 6" id="KW-0067">ATP-binding</keyword>
<dbReference type="AlphaFoldDB" id="A0A1X6NKB5"/>
<name>A0A1X6NKB5_PORUM</name>
<dbReference type="SMART" id="SM00220">
    <property type="entry name" value="S_TKc"/>
    <property type="match status" value="1"/>
</dbReference>
<accession>A0A1X6NKB5</accession>
<proteinExistence type="predicted"/>
<dbReference type="SUPFAM" id="SSF56112">
    <property type="entry name" value="Protein kinase-like (PK-like)"/>
    <property type="match status" value="1"/>
</dbReference>
<evidence type="ECO:0000313" key="9">
    <source>
        <dbReference type="EMBL" id="OSX68980.1"/>
    </source>
</evidence>
<feature type="compositionally biased region" description="Gly residues" evidence="7">
    <location>
        <begin position="126"/>
        <end position="138"/>
    </location>
</feature>
<dbReference type="InterPro" id="IPR017441">
    <property type="entry name" value="Protein_kinase_ATP_BS"/>
</dbReference>
<evidence type="ECO:0000256" key="5">
    <source>
        <dbReference type="ARBA" id="ARBA00022840"/>
    </source>
</evidence>
<keyword evidence="2" id="KW-0808">Transferase</keyword>
<dbReference type="OrthoDB" id="2813at2759"/>
<keyword evidence="4" id="KW-0418">Kinase</keyword>
<dbReference type="InterPro" id="IPR000719">
    <property type="entry name" value="Prot_kinase_dom"/>
</dbReference>
<feature type="non-terminal residue" evidence="9">
    <location>
        <position position="786"/>
    </location>
</feature>
<protein>
    <recommendedName>
        <fullName evidence="8">Protein kinase domain-containing protein</fullName>
    </recommendedName>
</protein>
<dbReference type="GO" id="GO:0005524">
    <property type="term" value="F:ATP binding"/>
    <property type="evidence" value="ECO:0007669"/>
    <property type="project" value="UniProtKB-UniRule"/>
</dbReference>
<evidence type="ECO:0000256" key="1">
    <source>
        <dbReference type="ARBA" id="ARBA00022527"/>
    </source>
</evidence>
<dbReference type="InterPro" id="IPR050205">
    <property type="entry name" value="CDPK_Ser/Thr_kinases"/>
</dbReference>
<evidence type="ECO:0000256" key="7">
    <source>
        <dbReference type="SAM" id="MobiDB-lite"/>
    </source>
</evidence>